<keyword evidence="4" id="KW-0378">Hydrolase</keyword>
<reference evidence="4 5" key="1">
    <citation type="submission" date="2018-06" db="EMBL/GenBank/DDBJ databases">
        <title>Genomic Encyclopedia of Archaeal and Bacterial Type Strains, Phase II (KMG-II): from individual species to whole genera.</title>
        <authorList>
            <person name="Goeker M."/>
        </authorList>
    </citation>
    <scope>NUCLEOTIDE SEQUENCE [LARGE SCALE GENOMIC DNA]</scope>
    <source>
        <strain evidence="4 5">DSM 25663</strain>
    </source>
</reference>
<proteinExistence type="predicted"/>
<gene>
    <name evidence="4" type="ORF">CLV55_110101</name>
</gene>
<keyword evidence="4" id="KW-0067">ATP-binding</keyword>
<dbReference type="GO" id="GO:0005524">
    <property type="term" value="F:ATP binding"/>
    <property type="evidence" value="ECO:0007669"/>
    <property type="project" value="InterPro"/>
</dbReference>
<comment type="caution">
    <text evidence="4">The sequence shown here is derived from an EMBL/GenBank/DDBJ whole genome shotgun (WGS) entry which is preliminary data.</text>
</comment>
<dbReference type="EMBL" id="QLSZ01000010">
    <property type="protein sequence ID" value="RAR70700.1"/>
    <property type="molecule type" value="Genomic_DNA"/>
</dbReference>
<dbReference type="SMART" id="SM00487">
    <property type="entry name" value="DEXDc"/>
    <property type="match status" value="1"/>
</dbReference>
<dbReference type="InterPro" id="IPR001650">
    <property type="entry name" value="Helicase_C-like"/>
</dbReference>
<accession>A0A328YAS3</accession>
<feature type="domain" description="Helicase ATP-binding" evidence="2">
    <location>
        <begin position="31"/>
        <end position="184"/>
    </location>
</feature>
<dbReference type="SMART" id="SM00490">
    <property type="entry name" value="HELICc"/>
    <property type="match status" value="1"/>
</dbReference>
<evidence type="ECO:0000313" key="5">
    <source>
        <dbReference type="Proteomes" id="UP000248840"/>
    </source>
</evidence>
<dbReference type="Gene3D" id="3.40.50.300">
    <property type="entry name" value="P-loop containing nucleotide triphosphate hydrolases"/>
    <property type="match status" value="2"/>
</dbReference>
<dbReference type="OrthoDB" id="9802848at2"/>
<evidence type="ECO:0000259" key="3">
    <source>
        <dbReference type="PROSITE" id="PS51194"/>
    </source>
</evidence>
<evidence type="ECO:0000256" key="1">
    <source>
        <dbReference type="SAM" id="Coils"/>
    </source>
</evidence>
<keyword evidence="5" id="KW-1185">Reference proteome</keyword>
<dbReference type="PANTHER" id="PTHR47396:SF1">
    <property type="entry name" value="ATP-DEPENDENT HELICASE IRC3-RELATED"/>
    <property type="match status" value="1"/>
</dbReference>
<organism evidence="4 5">
    <name type="scientific">Flavobacterium aciduliphilum</name>
    <dbReference type="NCBI Taxonomy" id="1101402"/>
    <lineage>
        <taxon>Bacteria</taxon>
        <taxon>Pseudomonadati</taxon>
        <taxon>Bacteroidota</taxon>
        <taxon>Flavobacteriia</taxon>
        <taxon>Flavobacteriales</taxon>
        <taxon>Flavobacteriaceae</taxon>
        <taxon>Flavobacterium</taxon>
    </lineage>
</organism>
<evidence type="ECO:0000313" key="4">
    <source>
        <dbReference type="EMBL" id="RAR70700.1"/>
    </source>
</evidence>
<feature type="coiled-coil region" evidence="1">
    <location>
        <begin position="445"/>
        <end position="472"/>
    </location>
</feature>
<dbReference type="AlphaFoldDB" id="A0A328YAS3"/>
<dbReference type="GO" id="GO:0000403">
    <property type="term" value="F:Y-form DNA binding"/>
    <property type="evidence" value="ECO:0007669"/>
    <property type="project" value="TreeGrafter"/>
</dbReference>
<dbReference type="GO" id="GO:0016787">
    <property type="term" value="F:hydrolase activity"/>
    <property type="evidence" value="ECO:0007669"/>
    <property type="project" value="InterPro"/>
</dbReference>
<dbReference type="SUPFAM" id="SSF52540">
    <property type="entry name" value="P-loop containing nucleoside triphosphate hydrolases"/>
    <property type="match status" value="1"/>
</dbReference>
<dbReference type="PROSITE" id="PS51192">
    <property type="entry name" value="HELICASE_ATP_BIND_1"/>
    <property type="match status" value="1"/>
</dbReference>
<keyword evidence="1" id="KW-0175">Coiled coil</keyword>
<dbReference type="GO" id="GO:0036121">
    <property type="term" value="F:double-stranded DNA helicase activity"/>
    <property type="evidence" value="ECO:0007669"/>
    <property type="project" value="TreeGrafter"/>
</dbReference>
<dbReference type="Pfam" id="PF00271">
    <property type="entry name" value="Helicase_C"/>
    <property type="match status" value="1"/>
</dbReference>
<dbReference type="InterPro" id="IPR027417">
    <property type="entry name" value="P-loop_NTPase"/>
</dbReference>
<dbReference type="GO" id="GO:0061749">
    <property type="term" value="F:forked DNA-dependent helicase activity"/>
    <property type="evidence" value="ECO:0007669"/>
    <property type="project" value="TreeGrafter"/>
</dbReference>
<protein>
    <submittedName>
        <fullName evidence="4">Superfamily II DNA or RNA helicase</fullName>
    </submittedName>
</protein>
<name>A0A328YAS3_9FLAO</name>
<sequence>MSKKDLLAEIEEKKELYGYQKGDIDKIFDRIHQAKYNYHLLYQLPTGGGKTVIFSEITRRYLEQNPSKKVIVLTHRIELCKQTSKMLKAFQVKNKIINSSIKELPDYHDYSCFVAMIETLKNRLYDEKILLQDIGLVIVDEAHFNSFRKLFKSFEHAFILGVTATPLSSNIKLPMYENYNELIVGDTIQNLIDKGFLAKAITYSYDVGLTSLKVGINGDYTVKSSDFLYSSMYMQEKLLHAYTEKSLGKKTLIFNNGIHTSIHAYESFRQAGFNIRHLDNTTPNEERKEILHWFKKTPDAILTSVGILTTGFDEPTVETIILNRATKSLTLYFQMIGRGSRRLENKHEFTVIDLGNNALRFGLWNDPIDWQYIFKSPEYYLEHLRDDAEIESHFKYVMPEELQKKFSKSASIFMDIPKEFKQTLKNNIKAKTIIDKSVAQHAQMCIENTDDLKDAKSLAKELQDEIEERIKQYCNCLGNVTKNYRSWLIEDYAQRLSLSIGKLYRIKILQEI</sequence>
<dbReference type="PROSITE" id="PS51194">
    <property type="entry name" value="HELICASE_CTER"/>
    <property type="match status" value="1"/>
</dbReference>
<dbReference type="Proteomes" id="UP000248840">
    <property type="component" value="Unassembled WGS sequence"/>
</dbReference>
<dbReference type="InterPro" id="IPR050742">
    <property type="entry name" value="Helicase_Restrict-Modif_Enz"/>
</dbReference>
<dbReference type="PANTHER" id="PTHR47396">
    <property type="entry name" value="TYPE I RESTRICTION ENZYME ECOKI R PROTEIN"/>
    <property type="match status" value="1"/>
</dbReference>
<dbReference type="InterPro" id="IPR014001">
    <property type="entry name" value="Helicase_ATP-bd"/>
</dbReference>
<evidence type="ECO:0000259" key="2">
    <source>
        <dbReference type="PROSITE" id="PS51192"/>
    </source>
</evidence>
<dbReference type="RefSeq" id="WP_112113820.1">
    <property type="nucleotide sequence ID" value="NZ_QLSZ01000010.1"/>
</dbReference>
<dbReference type="InterPro" id="IPR006935">
    <property type="entry name" value="Helicase/UvrB_N"/>
</dbReference>
<feature type="domain" description="Helicase C-terminal" evidence="3">
    <location>
        <begin position="234"/>
        <end position="398"/>
    </location>
</feature>
<keyword evidence="4" id="KW-0347">Helicase</keyword>
<dbReference type="Pfam" id="PF04851">
    <property type="entry name" value="ResIII"/>
    <property type="match status" value="1"/>
</dbReference>
<keyword evidence="4" id="KW-0547">Nucleotide-binding</keyword>